<evidence type="ECO:0000256" key="1">
    <source>
        <dbReference type="SAM" id="SignalP"/>
    </source>
</evidence>
<dbReference type="Proteomes" id="UP000190409">
    <property type="component" value="Unassembled WGS sequence"/>
</dbReference>
<organism evidence="2 3">
    <name type="scientific">Dolosigranulum pigrum</name>
    <dbReference type="NCBI Taxonomy" id="29394"/>
    <lineage>
        <taxon>Bacteria</taxon>
        <taxon>Bacillati</taxon>
        <taxon>Bacillota</taxon>
        <taxon>Bacilli</taxon>
        <taxon>Lactobacillales</taxon>
        <taxon>Carnobacteriaceae</taxon>
        <taxon>Dolosigranulum</taxon>
    </lineage>
</organism>
<name>A0A1S8KPP1_9LACT</name>
<gene>
    <name evidence="2" type="ORF">BWX42_07210</name>
</gene>
<accession>A0A1S8KPP1</accession>
<evidence type="ECO:0000313" key="2">
    <source>
        <dbReference type="EMBL" id="OOL81511.1"/>
    </source>
</evidence>
<protein>
    <submittedName>
        <fullName evidence="2">Uncharacterized protein</fullName>
    </submittedName>
</protein>
<dbReference type="RefSeq" id="WP_077862956.1">
    <property type="nucleotide sequence ID" value="NZ_CP171118.1"/>
</dbReference>
<feature type="chain" id="PRO_5039187573" evidence="1">
    <location>
        <begin position="22"/>
        <end position="197"/>
    </location>
</feature>
<dbReference type="EMBL" id="MUYF01000003">
    <property type="protein sequence ID" value="OOL81511.1"/>
    <property type="molecule type" value="Genomic_DNA"/>
</dbReference>
<comment type="caution">
    <text evidence="2">The sequence shown here is derived from an EMBL/GenBank/DDBJ whole genome shotgun (WGS) entry which is preliminary data.</text>
</comment>
<reference evidence="2 3" key="1">
    <citation type="submission" date="2017-01" db="EMBL/GenBank/DDBJ databases">
        <title>Complete Genome Sequence of Dolosigranulum pigrum isolated from a Patient with interstitial lung disease.</title>
        <authorList>
            <person name="Mukhopadhyay R."/>
            <person name="Joaquin J."/>
            <person name="Hogue R."/>
            <person name="Fitzgerald S."/>
            <person name="Jospin G."/>
            <person name="Eisen J.A."/>
            <person name="Chaturvedi V."/>
        </authorList>
    </citation>
    <scope>NUCLEOTIDE SEQUENCE [LARGE SCALE GENOMIC DNA]</scope>
    <source>
        <strain evidence="2 3">15S00348</strain>
    </source>
</reference>
<proteinExistence type="predicted"/>
<sequence length="197" mass="21309">MKLKKILIRSAVGLTLSTVLAPFTTIFANEEISTSKSINSRSETTQVDIQDEMVSNGYLVRDESNQTITLTEKYKQAVLSQVDRNKYAVQFTDNAVIITPKYQSRSSGGVNKIVHTWKGFDIYLSSSSVNAITTGAGITSLLNTMLPEPIITKGVAAALTASSLLLSHNNKGNGVIVAVAKIPTVPFGYTVHWVTSQ</sequence>
<dbReference type="AlphaFoldDB" id="A0A1S8KPP1"/>
<feature type="signal peptide" evidence="1">
    <location>
        <begin position="1"/>
        <end position="21"/>
    </location>
</feature>
<evidence type="ECO:0000313" key="3">
    <source>
        <dbReference type="Proteomes" id="UP000190409"/>
    </source>
</evidence>
<keyword evidence="1" id="KW-0732">Signal</keyword>